<feature type="signal peptide" evidence="1">
    <location>
        <begin position="1"/>
        <end position="19"/>
    </location>
</feature>
<dbReference type="Proteomes" id="UP001175271">
    <property type="component" value="Unassembled WGS sequence"/>
</dbReference>
<protein>
    <submittedName>
        <fullName evidence="2">Uncharacterized protein</fullName>
    </submittedName>
</protein>
<sequence length="70" mass="7923">MKTLFFALLILGFVFVNSAAIVRMFGVHPKNMFLRFGVLPDQVDRAIIPQPFDNKNMATPPPFTPLIRFG</sequence>
<dbReference type="EMBL" id="JAUCMV010000003">
    <property type="protein sequence ID" value="KAK0408228.1"/>
    <property type="molecule type" value="Genomic_DNA"/>
</dbReference>
<proteinExistence type="predicted"/>
<keyword evidence="1" id="KW-0732">Signal</keyword>
<evidence type="ECO:0000313" key="3">
    <source>
        <dbReference type="Proteomes" id="UP001175271"/>
    </source>
</evidence>
<dbReference type="AlphaFoldDB" id="A0AA39LSS2"/>
<evidence type="ECO:0000256" key="1">
    <source>
        <dbReference type="SAM" id="SignalP"/>
    </source>
</evidence>
<name>A0AA39LSS2_9BILA</name>
<evidence type="ECO:0000313" key="2">
    <source>
        <dbReference type="EMBL" id="KAK0408228.1"/>
    </source>
</evidence>
<organism evidence="2 3">
    <name type="scientific">Steinernema hermaphroditum</name>
    <dbReference type="NCBI Taxonomy" id="289476"/>
    <lineage>
        <taxon>Eukaryota</taxon>
        <taxon>Metazoa</taxon>
        <taxon>Ecdysozoa</taxon>
        <taxon>Nematoda</taxon>
        <taxon>Chromadorea</taxon>
        <taxon>Rhabditida</taxon>
        <taxon>Tylenchina</taxon>
        <taxon>Panagrolaimomorpha</taxon>
        <taxon>Strongyloidoidea</taxon>
        <taxon>Steinernematidae</taxon>
        <taxon>Steinernema</taxon>
    </lineage>
</organism>
<comment type="caution">
    <text evidence="2">The sequence shown here is derived from an EMBL/GenBank/DDBJ whole genome shotgun (WGS) entry which is preliminary data.</text>
</comment>
<feature type="chain" id="PRO_5041351533" evidence="1">
    <location>
        <begin position="20"/>
        <end position="70"/>
    </location>
</feature>
<keyword evidence="3" id="KW-1185">Reference proteome</keyword>
<accession>A0AA39LSS2</accession>
<reference evidence="2" key="1">
    <citation type="submission" date="2023-06" db="EMBL/GenBank/DDBJ databases">
        <title>Genomic analysis of the entomopathogenic nematode Steinernema hermaphroditum.</title>
        <authorList>
            <person name="Schwarz E.M."/>
            <person name="Heppert J.K."/>
            <person name="Baniya A."/>
            <person name="Schwartz H.T."/>
            <person name="Tan C.-H."/>
            <person name="Antoshechkin I."/>
            <person name="Sternberg P.W."/>
            <person name="Goodrich-Blair H."/>
            <person name="Dillman A.R."/>
        </authorList>
    </citation>
    <scope>NUCLEOTIDE SEQUENCE</scope>
    <source>
        <strain evidence="2">PS9179</strain>
        <tissue evidence="2">Whole animal</tissue>
    </source>
</reference>
<gene>
    <name evidence="2" type="ORF">QR680_003843</name>
</gene>